<evidence type="ECO:0000256" key="1">
    <source>
        <dbReference type="SAM" id="SignalP"/>
    </source>
</evidence>
<evidence type="ECO:0000313" key="2">
    <source>
        <dbReference type="EMBL" id="KAL3502278.1"/>
    </source>
</evidence>
<evidence type="ECO:0000313" key="3">
    <source>
        <dbReference type="Proteomes" id="UP001630127"/>
    </source>
</evidence>
<dbReference type="Proteomes" id="UP001630127">
    <property type="component" value="Unassembled WGS sequence"/>
</dbReference>
<keyword evidence="1" id="KW-0732">Signal</keyword>
<keyword evidence="3" id="KW-1185">Reference proteome</keyword>
<name>A0ABD2Y9H3_9GENT</name>
<proteinExistence type="predicted"/>
<dbReference type="AlphaFoldDB" id="A0ABD2Y9H3"/>
<evidence type="ECO:0008006" key="4">
    <source>
        <dbReference type="Google" id="ProtNLM"/>
    </source>
</evidence>
<organism evidence="2 3">
    <name type="scientific">Cinchona calisaya</name>
    <dbReference type="NCBI Taxonomy" id="153742"/>
    <lineage>
        <taxon>Eukaryota</taxon>
        <taxon>Viridiplantae</taxon>
        <taxon>Streptophyta</taxon>
        <taxon>Embryophyta</taxon>
        <taxon>Tracheophyta</taxon>
        <taxon>Spermatophyta</taxon>
        <taxon>Magnoliopsida</taxon>
        <taxon>eudicotyledons</taxon>
        <taxon>Gunneridae</taxon>
        <taxon>Pentapetalae</taxon>
        <taxon>asterids</taxon>
        <taxon>lamiids</taxon>
        <taxon>Gentianales</taxon>
        <taxon>Rubiaceae</taxon>
        <taxon>Cinchonoideae</taxon>
        <taxon>Cinchoneae</taxon>
        <taxon>Cinchona</taxon>
    </lineage>
</organism>
<reference evidence="2 3" key="1">
    <citation type="submission" date="2024-11" db="EMBL/GenBank/DDBJ databases">
        <title>A near-complete genome assembly of Cinchona calisaya.</title>
        <authorList>
            <person name="Lian D.C."/>
            <person name="Zhao X.W."/>
            <person name="Wei L."/>
        </authorList>
    </citation>
    <scope>NUCLEOTIDE SEQUENCE [LARGE SCALE GENOMIC DNA]</scope>
    <source>
        <tissue evidence="2">Nenye</tissue>
    </source>
</reference>
<feature type="chain" id="PRO_5044775615" description="Zinc finger GRF-type domain-containing protein" evidence="1">
    <location>
        <begin position="28"/>
        <end position="108"/>
    </location>
</feature>
<comment type="caution">
    <text evidence="2">The sequence shown here is derived from an EMBL/GenBank/DDBJ whole genome shotgun (WGS) entry which is preliminary data.</text>
</comment>
<accession>A0ABD2Y9H3</accession>
<feature type="signal peptide" evidence="1">
    <location>
        <begin position="1"/>
        <end position="27"/>
    </location>
</feature>
<dbReference type="PANTHER" id="PTHR33248">
    <property type="entry name" value="ZINC ION-BINDING PROTEIN"/>
    <property type="match status" value="1"/>
</dbReference>
<dbReference type="EMBL" id="JBJUIK010000015">
    <property type="protein sequence ID" value="KAL3502278.1"/>
    <property type="molecule type" value="Genomic_DNA"/>
</dbReference>
<gene>
    <name evidence="2" type="ORF">ACH5RR_036727</name>
</gene>
<protein>
    <recommendedName>
        <fullName evidence="4">Zinc finger GRF-type domain-containing protein</fullName>
    </recommendedName>
</protein>
<sequence length="108" mass="12535">MAFYAGSANTVLVVLILACKQQFFCLASCNFHRTRVEQINRLHNPSLDEKLNLLWRANLVTSWKDDNPGRRFLSCLLWQSGRGCGFFEWYDPVMSQRSRVIIPGLLRK</sequence>